<organism evidence="11 12">
    <name type="scientific">Marinithermofilum abyssi</name>
    <dbReference type="NCBI Taxonomy" id="1571185"/>
    <lineage>
        <taxon>Bacteria</taxon>
        <taxon>Bacillati</taxon>
        <taxon>Bacillota</taxon>
        <taxon>Bacilli</taxon>
        <taxon>Bacillales</taxon>
        <taxon>Thermoactinomycetaceae</taxon>
        <taxon>Marinithermofilum</taxon>
    </lineage>
</organism>
<keyword evidence="2 7" id="KW-0132">Cell division</keyword>
<feature type="compositionally biased region" description="Basic and acidic residues" evidence="10">
    <location>
        <begin position="123"/>
        <end position="137"/>
    </location>
</feature>
<gene>
    <name evidence="7" type="primary">ftsL</name>
    <name evidence="11" type="ORF">GCM10011571_25840</name>
</gene>
<keyword evidence="9" id="KW-0175">Coiled coil</keyword>
<name>A0A8J2VII7_9BACL</name>
<feature type="region of interest" description="Disordered" evidence="10">
    <location>
        <begin position="116"/>
        <end position="137"/>
    </location>
</feature>
<dbReference type="NCBIfam" id="TIGR02209">
    <property type="entry name" value="ftsL_broad"/>
    <property type="match status" value="1"/>
</dbReference>
<accession>A0A8J2VII7</accession>
<evidence type="ECO:0000313" key="11">
    <source>
        <dbReference type="EMBL" id="GGE22597.1"/>
    </source>
</evidence>
<protein>
    <recommendedName>
        <fullName evidence="7 8">Cell division protein FtsL</fullName>
    </recommendedName>
</protein>
<dbReference type="Proteomes" id="UP000625210">
    <property type="component" value="Unassembled WGS sequence"/>
</dbReference>
<keyword evidence="4 7" id="KW-1133">Transmembrane helix</keyword>
<keyword evidence="3 7" id="KW-0812">Transmembrane</keyword>
<reference evidence="11" key="1">
    <citation type="journal article" date="2014" name="Int. J. Syst. Evol. Microbiol.">
        <title>Complete genome sequence of Corynebacterium casei LMG S-19264T (=DSM 44701T), isolated from a smear-ripened cheese.</title>
        <authorList>
            <consortium name="US DOE Joint Genome Institute (JGI-PGF)"/>
            <person name="Walter F."/>
            <person name="Albersmeier A."/>
            <person name="Kalinowski J."/>
            <person name="Ruckert C."/>
        </authorList>
    </citation>
    <scope>NUCLEOTIDE SEQUENCE</scope>
    <source>
        <strain evidence="11">CGMCC 1.15179</strain>
    </source>
</reference>
<dbReference type="InterPro" id="IPR007060">
    <property type="entry name" value="FtsL/DivIC"/>
</dbReference>
<evidence type="ECO:0000256" key="4">
    <source>
        <dbReference type="ARBA" id="ARBA00022989"/>
    </source>
</evidence>
<dbReference type="AlphaFoldDB" id="A0A8J2VII7"/>
<comment type="subcellular location">
    <subcellularLocation>
        <location evidence="7">Cell membrane</location>
        <topology evidence="7">Single-pass type II membrane protein</topology>
    </subcellularLocation>
    <text evidence="7">Localizes to the division septum where it forms a ring structure.</text>
</comment>
<evidence type="ECO:0000256" key="5">
    <source>
        <dbReference type="ARBA" id="ARBA00023136"/>
    </source>
</evidence>
<evidence type="ECO:0000256" key="7">
    <source>
        <dbReference type="HAMAP-Rule" id="MF_00910"/>
    </source>
</evidence>
<dbReference type="InterPro" id="IPR011922">
    <property type="entry name" value="Cell_div_FtsL"/>
</dbReference>
<evidence type="ECO:0000256" key="2">
    <source>
        <dbReference type="ARBA" id="ARBA00022618"/>
    </source>
</evidence>
<comment type="caution">
    <text evidence="11">The sequence shown here is derived from an EMBL/GenBank/DDBJ whole genome shotgun (WGS) entry which is preliminary data.</text>
</comment>
<evidence type="ECO:0000256" key="1">
    <source>
        <dbReference type="ARBA" id="ARBA00022475"/>
    </source>
</evidence>
<sequence>MMRESRGNTAFAVPFEKTVVKPEKQERPKRVGLPAGEKLLYLGSVVMCVTLSAFVLSQHATSAQLNMQTQQLEQQAAELKESNQQLQADLAQLKSSKRIREFARDNGMKLVDRMQTLPAMQKQTDKNPKVAVRDNQG</sequence>
<evidence type="ECO:0000256" key="8">
    <source>
        <dbReference type="NCBIfam" id="TIGR02209"/>
    </source>
</evidence>
<dbReference type="Pfam" id="PF04977">
    <property type="entry name" value="DivIC"/>
    <property type="match status" value="1"/>
</dbReference>
<dbReference type="GO" id="GO:0032153">
    <property type="term" value="C:cell division site"/>
    <property type="evidence" value="ECO:0007669"/>
    <property type="project" value="UniProtKB-UniRule"/>
</dbReference>
<proteinExistence type="inferred from homology"/>
<keyword evidence="6 7" id="KW-0131">Cell cycle</keyword>
<evidence type="ECO:0000313" key="12">
    <source>
        <dbReference type="Proteomes" id="UP000625210"/>
    </source>
</evidence>
<dbReference type="EMBL" id="BMHQ01000009">
    <property type="protein sequence ID" value="GGE22597.1"/>
    <property type="molecule type" value="Genomic_DNA"/>
</dbReference>
<keyword evidence="12" id="KW-1185">Reference proteome</keyword>
<dbReference type="GO" id="GO:0005886">
    <property type="term" value="C:plasma membrane"/>
    <property type="evidence" value="ECO:0007669"/>
    <property type="project" value="UniProtKB-SubCell"/>
</dbReference>
<feature type="transmembrane region" description="Helical" evidence="7">
    <location>
        <begin position="39"/>
        <end position="57"/>
    </location>
</feature>
<evidence type="ECO:0000256" key="9">
    <source>
        <dbReference type="SAM" id="Coils"/>
    </source>
</evidence>
<dbReference type="GO" id="GO:0043093">
    <property type="term" value="P:FtsZ-dependent cytokinesis"/>
    <property type="evidence" value="ECO:0007669"/>
    <property type="project" value="UniProtKB-UniRule"/>
</dbReference>
<comment type="function">
    <text evidence="7">Essential cell division protein.</text>
</comment>
<keyword evidence="5 7" id="KW-0472">Membrane</keyword>
<dbReference type="RefSeq" id="WP_188648304.1">
    <property type="nucleotide sequence ID" value="NZ_BMHQ01000009.1"/>
</dbReference>
<reference evidence="11" key="2">
    <citation type="submission" date="2020-09" db="EMBL/GenBank/DDBJ databases">
        <authorList>
            <person name="Sun Q."/>
            <person name="Zhou Y."/>
        </authorList>
    </citation>
    <scope>NUCLEOTIDE SEQUENCE</scope>
    <source>
        <strain evidence="11">CGMCC 1.15179</strain>
    </source>
</reference>
<keyword evidence="1 7" id="KW-1003">Cell membrane</keyword>
<comment type="similarity">
    <text evidence="7">Belongs to the FtsL family.</text>
</comment>
<evidence type="ECO:0000256" key="3">
    <source>
        <dbReference type="ARBA" id="ARBA00022692"/>
    </source>
</evidence>
<feature type="coiled-coil region" evidence="9">
    <location>
        <begin position="62"/>
        <end position="96"/>
    </location>
</feature>
<dbReference type="HAMAP" id="MF_00910">
    <property type="entry name" value="FtsL"/>
    <property type="match status" value="1"/>
</dbReference>
<evidence type="ECO:0000256" key="10">
    <source>
        <dbReference type="SAM" id="MobiDB-lite"/>
    </source>
</evidence>
<evidence type="ECO:0000256" key="6">
    <source>
        <dbReference type="ARBA" id="ARBA00023306"/>
    </source>
</evidence>